<feature type="domain" description="RCK N-terminal" evidence="1">
    <location>
        <begin position="1"/>
        <end position="102"/>
    </location>
</feature>
<dbReference type="PANTHER" id="PTHR43833">
    <property type="entry name" value="POTASSIUM CHANNEL PROTEIN 2-RELATED-RELATED"/>
    <property type="match status" value="1"/>
</dbReference>
<protein>
    <submittedName>
        <fullName evidence="2">TrkA family potassium uptake protein</fullName>
    </submittedName>
</protein>
<dbReference type="Pfam" id="PF02254">
    <property type="entry name" value="TrkA_N"/>
    <property type="match status" value="1"/>
</dbReference>
<organism evidence="2">
    <name type="scientific">Candidatus Aciduliprofundum boonei</name>
    <dbReference type="NCBI Taxonomy" id="379547"/>
    <lineage>
        <taxon>Archaea</taxon>
        <taxon>Methanobacteriati</taxon>
        <taxon>Thermoplasmatota</taxon>
        <taxon>DHVE2 group</taxon>
        <taxon>Candidatus Aciduliprofundum</taxon>
    </lineage>
</organism>
<evidence type="ECO:0000313" key="2">
    <source>
        <dbReference type="EMBL" id="HHE75639.1"/>
    </source>
</evidence>
<comment type="caution">
    <text evidence="2">The sequence shown here is derived from an EMBL/GenBank/DDBJ whole genome shotgun (WGS) entry which is preliminary data.</text>
</comment>
<dbReference type="Proteomes" id="UP000886130">
    <property type="component" value="Unassembled WGS sequence"/>
</dbReference>
<accession>A0A7J3T8T1</accession>
<proteinExistence type="predicted"/>
<dbReference type="EMBL" id="DRTM01000057">
    <property type="protein sequence ID" value="HHE75639.1"/>
    <property type="molecule type" value="Genomic_DNA"/>
</dbReference>
<gene>
    <name evidence="2" type="ORF">ENL31_00750</name>
</gene>
<dbReference type="SUPFAM" id="SSF51735">
    <property type="entry name" value="NAD(P)-binding Rossmann-fold domains"/>
    <property type="match status" value="1"/>
</dbReference>
<dbReference type="PROSITE" id="PS51201">
    <property type="entry name" value="RCK_N"/>
    <property type="match status" value="1"/>
</dbReference>
<dbReference type="Gene3D" id="3.40.50.720">
    <property type="entry name" value="NAD(P)-binding Rossmann-like Domain"/>
    <property type="match status" value="1"/>
</dbReference>
<evidence type="ECO:0000259" key="1">
    <source>
        <dbReference type="PROSITE" id="PS51201"/>
    </source>
</evidence>
<dbReference type="AlphaFoldDB" id="A0A7J3T8T1"/>
<name>A0A7J3T8T1_9ARCH</name>
<dbReference type="InterPro" id="IPR050721">
    <property type="entry name" value="Trk_Ktr_HKT_K-transport"/>
</dbReference>
<feature type="non-terminal residue" evidence="2">
    <location>
        <position position="153"/>
    </location>
</feature>
<reference evidence="2" key="1">
    <citation type="journal article" date="2020" name="mSystems">
        <title>Genome- and Community-Level Interaction Insights into Carbon Utilization and Element Cycling Functions of Hydrothermarchaeota in Hydrothermal Sediment.</title>
        <authorList>
            <person name="Zhou Z."/>
            <person name="Liu Y."/>
            <person name="Xu W."/>
            <person name="Pan J."/>
            <person name="Luo Z.H."/>
            <person name="Li M."/>
        </authorList>
    </citation>
    <scope>NUCLEOTIDE SEQUENCE [LARGE SCALE GENOMIC DNA]</scope>
    <source>
        <strain evidence="2">HyVt-85</strain>
    </source>
</reference>
<sequence length="153" mass="17428">MRKMLILGYNEITKNLRSVIVDVDTPEEENFVRGNPLDANTLLRAGIKKENKVIVALEKDEDSIFAVLLCKHLNPEVKVFVIVKKRESVEKAYNAGANHVILESEILSREILRFLLTPKVASFMDRLILSEDLEILALKPPLEYIGKKIKETD</sequence>
<dbReference type="GO" id="GO:0006813">
    <property type="term" value="P:potassium ion transport"/>
    <property type="evidence" value="ECO:0007669"/>
    <property type="project" value="InterPro"/>
</dbReference>
<dbReference type="InterPro" id="IPR036291">
    <property type="entry name" value="NAD(P)-bd_dom_sf"/>
</dbReference>
<dbReference type="PANTHER" id="PTHR43833:SF9">
    <property type="entry name" value="POTASSIUM CHANNEL PROTEIN YUGO-RELATED"/>
    <property type="match status" value="1"/>
</dbReference>
<dbReference type="InterPro" id="IPR003148">
    <property type="entry name" value="RCK_N"/>
</dbReference>